<evidence type="ECO:0000313" key="7">
    <source>
        <dbReference type="Proteomes" id="UP000283709"/>
    </source>
</evidence>
<dbReference type="RefSeq" id="WP_120348073.1">
    <property type="nucleotide sequence ID" value="NZ_MCAS01000045.1"/>
</dbReference>
<evidence type="ECO:0000256" key="5">
    <source>
        <dbReference type="SAM" id="Phobius"/>
    </source>
</evidence>
<evidence type="ECO:0000313" key="6">
    <source>
        <dbReference type="EMBL" id="RKF35737.1"/>
    </source>
</evidence>
<dbReference type="GO" id="GO:0012505">
    <property type="term" value="C:endomembrane system"/>
    <property type="evidence" value="ECO:0007669"/>
    <property type="project" value="UniProtKB-SubCell"/>
</dbReference>
<sequence>MNDMTGFAEHYGHWGLVTIMIVLASWILYRFAAPRGWRQWTGAGLVQAFIIALYAEMYGFPLTIYLLTGFLGIDVPRTAYTGHLWATLLGYGETGAAVEMMLGGVFVLFGISLLVVGWRAVCLASREGRLEVDGLYGVVRHPQYSGIMLAVFGQIVHWPTVVTLALFPVIVLAYVRLARKEEREMIRRFGADYEAYLHRVPMFFPHWGQWGHFLNPLEW</sequence>
<dbReference type="Proteomes" id="UP000283709">
    <property type="component" value="Unassembled WGS sequence"/>
</dbReference>
<protein>
    <submittedName>
        <fullName evidence="6">Isoprenylcysteine carboxyl methyltransferase</fullName>
    </submittedName>
</protein>
<gene>
    <name evidence="6" type="ORF">BCY88_08850</name>
</gene>
<feature type="transmembrane region" description="Helical" evidence="5">
    <location>
        <begin position="44"/>
        <end position="67"/>
    </location>
</feature>
<organism evidence="6 7">
    <name type="scientific">Paraburkholderia fungorum</name>
    <dbReference type="NCBI Taxonomy" id="134537"/>
    <lineage>
        <taxon>Bacteria</taxon>
        <taxon>Pseudomonadati</taxon>
        <taxon>Pseudomonadota</taxon>
        <taxon>Betaproteobacteria</taxon>
        <taxon>Burkholderiales</taxon>
        <taxon>Burkholderiaceae</taxon>
        <taxon>Paraburkholderia</taxon>
    </lineage>
</organism>
<comment type="subcellular location">
    <subcellularLocation>
        <location evidence="1">Endomembrane system</location>
        <topology evidence="1">Multi-pass membrane protein</topology>
    </subcellularLocation>
</comment>
<keyword evidence="6" id="KW-0489">Methyltransferase</keyword>
<dbReference type="AlphaFoldDB" id="A0A420FRW7"/>
<feature type="transmembrane region" description="Helical" evidence="5">
    <location>
        <begin position="158"/>
        <end position="178"/>
    </location>
</feature>
<dbReference type="GO" id="GO:0008168">
    <property type="term" value="F:methyltransferase activity"/>
    <property type="evidence" value="ECO:0007669"/>
    <property type="project" value="UniProtKB-KW"/>
</dbReference>
<feature type="transmembrane region" description="Helical" evidence="5">
    <location>
        <begin position="134"/>
        <end position="152"/>
    </location>
</feature>
<dbReference type="EMBL" id="MCAS01000045">
    <property type="protein sequence ID" value="RKF35737.1"/>
    <property type="molecule type" value="Genomic_DNA"/>
</dbReference>
<name>A0A420FRW7_9BURK</name>
<evidence type="ECO:0000256" key="1">
    <source>
        <dbReference type="ARBA" id="ARBA00004127"/>
    </source>
</evidence>
<keyword evidence="2 5" id="KW-0812">Transmembrane</keyword>
<dbReference type="Pfam" id="PF04191">
    <property type="entry name" value="PEMT"/>
    <property type="match status" value="1"/>
</dbReference>
<evidence type="ECO:0000256" key="4">
    <source>
        <dbReference type="ARBA" id="ARBA00023136"/>
    </source>
</evidence>
<reference evidence="6 7" key="1">
    <citation type="submission" date="2016-07" db="EMBL/GenBank/DDBJ databases">
        <title>Genome analysis of Burkholderia fungorum ES3-20.</title>
        <authorList>
            <person name="Xu D."/>
            <person name="Yao R."/>
            <person name="Zheng S."/>
        </authorList>
    </citation>
    <scope>NUCLEOTIDE SEQUENCE [LARGE SCALE GENOMIC DNA]</scope>
    <source>
        <strain evidence="6 7">ES3-20</strain>
    </source>
</reference>
<dbReference type="GO" id="GO:0032259">
    <property type="term" value="P:methylation"/>
    <property type="evidence" value="ECO:0007669"/>
    <property type="project" value="UniProtKB-KW"/>
</dbReference>
<proteinExistence type="predicted"/>
<evidence type="ECO:0000256" key="3">
    <source>
        <dbReference type="ARBA" id="ARBA00022989"/>
    </source>
</evidence>
<feature type="transmembrane region" description="Helical" evidence="5">
    <location>
        <begin position="100"/>
        <end position="122"/>
    </location>
</feature>
<keyword evidence="4 5" id="KW-0472">Membrane</keyword>
<dbReference type="OrthoDB" id="9789029at2"/>
<dbReference type="Gene3D" id="1.20.120.1630">
    <property type="match status" value="1"/>
</dbReference>
<dbReference type="InterPro" id="IPR007318">
    <property type="entry name" value="Phopholipid_MeTrfase"/>
</dbReference>
<evidence type="ECO:0000256" key="2">
    <source>
        <dbReference type="ARBA" id="ARBA00022692"/>
    </source>
</evidence>
<feature type="transmembrane region" description="Helical" evidence="5">
    <location>
        <begin position="12"/>
        <end position="32"/>
    </location>
</feature>
<comment type="caution">
    <text evidence="6">The sequence shown here is derived from an EMBL/GenBank/DDBJ whole genome shotgun (WGS) entry which is preliminary data.</text>
</comment>
<keyword evidence="3 5" id="KW-1133">Transmembrane helix</keyword>
<accession>A0A420FRW7</accession>
<keyword evidence="6" id="KW-0808">Transferase</keyword>